<dbReference type="eggNOG" id="KOG1041">
    <property type="taxonomic scope" value="Eukaryota"/>
</dbReference>
<dbReference type="InParanoid" id="B9IHG6"/>
<reference evidence="1 2" key="1">
    <citation type="journal article" date="2006" name="Science">
        <title>The genome of black cottonwood, Populus trichocarpa (Torr. &amp; Gray).</title>
        <authorList>
            <person name="Tuskan G.A."/>
            <person name="Difazio S."/>
            <person name="Jansson S."/>
            <person name="Bohlmann J."/>
            <person name="Grigoriev I."/>
            <person name="Hellsten U."/>
            <person name="Putnam N."/>
            <person name="Ralph S."/>
            <person name="Rombauts S."/>
            <person name="Salamov A."/>
            <person name="Schein J."/>
            <person name="Sterck L."/>
            <person name="Aerts A."/>
            <person name="Bhalerao R.R."/>
            <person name="Bhalerao R.P."/>
            <person name="Blaudez D."/>
            <person name="Boerjan W."/>
            <person name="Brun A."/>
            <person name="Brunner A."/>
            <person name="Busov V."/>
            <person name="Campbell M."/>
            <person name="Carlson J."/>
            <person name="Chalot M."/>
            <person name="Chapman J."/>
            <person name="Chen G.L."/>
            <person name="Cooper D."/>
            <person name="Coutinho P.M."/>
            <person name="Couturier J."/>
            <person name="Covert S."/>
            <person name="Cronk Q."/>
            <person name="Cunningham R."/>
            <person name="Davis J."/>
            <person name="Degroeve S."/>
            <person name="Dejardin A."/>
            <person name="Depamphilis C."/>
            <person name="Detter J."/>
            <person name="Dirks B."/>
            <person name="Dubchak I."/>
            <person name="Duplessis S."/>
            <person name="Ehlting J."/>
            <person name="Ellis B."/>
            <person name="Gendler K."/>
            <person name="Goodstein D."/>
            <person name="Gribskov M."/>
            <person name="Grimwood J."/>
            <person name="Groover A."/>
            <person name="Gunter L."/>
            <person name="Hamberger B."/>
            <person name="Heinze B."/>
            <person name="Helariutta Y."/>
            <person name="Henrissat B."/>
            <person name="Holligan D."/>
            <person name="Holt R."/>
            <person name="Huang W."/>
            <person name="Islam-Faridi N."/>
            <person name="Jones S."/>
            <person name="Jones-Rhoades M."/>
            <person name="Jorgensen R."/>
            <person name="Joshi C."/>
            <person name="Kangasjarvi J."/>
            <person name="Karlsson J."/>
            <person name="Kelleher C."/>
            <person name="Kirkpatrick R."/>
            <person name="Kirst M."/>
            <person name="Kohler A."/>
            <person name="Kalluri U."/>
            <person name="Larimer F."/>
            <person name="Leebens-Mack J."/>
            <person name="Leple J.C."/>
            <person name="Locascio P."/>
            <person name="Lou Y."/>
            <person name="Lucas S."/>
            <person name="Martin F."/>
            <person name="Montanini B."/>
            <person name="Napoli C."/>
            <person name="Nelson D.R."/>
            <person name="Nelson C."/>
            <person name="Nieminen K."/>
            <person name="Nilsson O."/>
            <person name="Pereda V."/>
            <person name="Peter G."/>
            <person name="Philippe R."/>
            <person name="Pilate G."/>
            <person name="Poliakov A."/>
            <person name="Razumovskaya J."/>
            <person name="Richardson P."/>
            <person name="Rinaldi C."/>
            <person name="Ritland K."/>
            <person name="Rouze P."/>
            <person name="Ryaboy D."/>
            <person name="Schmutz J."/>
            <person name="Schrader J."/>
            <person name="Segerman B."/>
            <person name="Shin H."/>
            <person name="Siddiqui A."/>
            <person name="Sterky F."/>
            <person name="Terry A."/>
            <person name="Tsai C.J."/>
            <person name="Uberbacher E."/>
            <person name="Unneberg P."/>
            <person name="Vahala J."/>
            <person name="Wall K."/>
            <person name="Wessler S."/>
            <person name="Yang G."/>
            <person name="Yin T."/>
            <person name="Douglas C."/>
            <person name="Marra M."/>
            <person name="Sandberg G."/>
            <person name="Van de Peer Y."/>
            <person name="Rokhsar D."/>
        </authorList>
    </citation>
    <scope>NUCLEOTIDE SEQUENCE [LARGE SCALE GENOMIC DNA]</scope>
    <source>
        <strain evidence="2">cv. Nisqually</strain>
    </source>
</reference>
<evidence type="ECO:0000313" key="2">
    <source>
        <dbReference type="Proteomes" id="UP000006729"/>
    </source>
</evidence>
<name>B9IHG6_POPTR</name>
<dbReference type="EMBL" id="CM009305">
    <property type="protein sequence ID" value="PNS97466.1"/>
    <property type="molecule type" value="Genomic_DNA"/>
</dbReference>
<keyword evidence="2" id="KW-1185">Reference proteome</keyword>
<proteinExistence type="predicted"/>
<dbReference type="HOGENOM" id="CLU_2675662_0_0_1"/>
<dbReference type="AlphaFoldDB" id="B9IHG6"/>
<accession>B9IHG6</accession>
<evidence type="ECO:0000313" key="1">
    <source>
        <dbReference type="EMBL" id="PNS97466.1"/>
    </source>
</evidence>
<sequence>MARLRGVGTRGKTIELLCNHFQVAVNNADDFLYHCSINLLCISLSSRNVRPVNQKGTGRRLLDKVRETHYSDLAG</sequence>
<gene>
    <name evidence="1" type="ORF">POPTR_016G024100</name>
</gene>
<organism evidence="1 2">
    <name type="scientific">Populus trichocarpa</name>
    <name type="common">Western balsam poplar</name>
    <name type="synonym">Populus balsamifera subsp. trichocarpa</name>
    <dbReference type="NCBI Taxonomy" id="3694"/>
    <lineage>
        <taxon>Eukaryota</taxon>
        <taxon>Viridiplantae</taxon>
        <taxon>Streptophyta</taxon>
        <taxon>Embryophyta</taxon>
        <taxon>Tracheophyta</taxon>
        <taxon>Spermatophyta</taxon>
        <taxon>Magnoliopsida</taxon>
        <taxon>eudicotyledons</taxon>
        <taxon>Gunneridae</taxon>
        <taxon>Pentapetalae</taxon>
        <taxon>rosids</taxon>
        <taxon>fabids</taxon>
        <taxon>Malpighiales</taxon>
        <taxon>Salicaceae</taxon>
        <taxon>Saliceae</taxon>
        <taxon>Populus</taxon>
    </lineage>
</organism>
<dbReference type="Proteomes" id="UP000006729">
    <property type="component" value="Chromosome 16"/>
</dbReference>
<dbReference type="STRING" id="3694.B9IHG6"/>
<protein>
    <submittedName>
        <fullName evidence="1">Uncharacterized protein</fullName>
    </submittedName>
</protein>